<gene>
    <name evidence="1" type="ORF">A3E29_04645</name>
</gene>
<dbReference type="EMBL" id="MFEY01000007">
    <property type="protein sequence ID" value="OGE90344.1"/>
    <property type="molecule type" value="Genomic_DNA"/>
</dbReference>
<evidence type="ECO:0000313" key="1">
    <source>
        <dbReference type="EMBL" id="OGE90344.1"/>
    </source>
</evidence>
<evidence type="ECO:0000313" key="2">
    <source>
        <dbReference type="Proteomes" id="UP000177682"/>
    </source>
</evidence>
<accession>A0A1F5PKL4</accession>
<organism evidence="1 2">
    <name type="scientific">Candidatus Doudnabacteria bacterium RIFCSPHIGHO2_12_FULL_48_16</name>
    <dbReference type="NCBI Taxonomy" id="1817838"/>
    <lineage>
        <taxon>Bacteria</taxon>
        <taxon>Candidatus Doudnaibacteriota</taxon>
    </lineage>
</organism>
<reference evidence="1 2" key="1">
    <citation type="journal article" date="2016" name="Nat. Commun.">
        <title>Thousands of microbial genomes shed light on interconnected biogeochemical processes in an aquifer system.</title>
        <authorList>
            <person name="Anantharaman K."/>
            <person name="Brown C.T."/>
            <person name="Hug L.A."/>
            <person name="Sharon I."/>
            <person name="Castelle C.J."/>
            <person name="Probst A.J."/>
            <person name="Thomas B.C."/>
            <person name="Singh A."/>
            <person name="Wilkins M.J."/>
            <person name="Karaoz U."/>
            <person name="Brodie E.L."/>
            <person name="Williams K.H."/>
            <person name="Hubbard S.S."/>
            <person name="Banfield J.F."/>
        </authorList>
    </citation>
    <scope>NUCLEOTIDE SEQUENCE [LARGE SCALE GENOMIC DNA]</scope>
</reference>
<protein>
    <submittedName>
        <fullName evidence="1">Uncharacterized protein</fullName>
    </submittedName>
</protein>
<name>A0A1F5PKL4_9BACT</name>
<dbReference type="AlphaFoldDB" id="A0A1F5PKL4"/>
<sequence>MSKPFQAADFAGQVFEFRDKKDPRVYHMPPVRVFFAENIDGKWLYWGHAEILEINIDTVKRMTSGKYRITKIFTFEEMKSAFNFLDNRSEIDYLK</sequence>
<comment type="caution">
    <text evidence="1">The sequence shown here is derived from an EMBL/GenBank/DDBJ whole genome shotgun (WGS) entry which is preliminary data.</text>
</comment>
<dbReference type="Proteomes" id="UP000177682">
    <property type="component" value="Unassembled WGS sequence"/>
</dbReference>
<proteinExistence type="predicted"/>